<accession>A0A517WLH5</accession>
<evidence type="ECO:0000256" key="2">
    <source>
        <dbReference type="ARBA" id="ARBA00012438"/>
    </source>
</evidence>
<reference evidence="10 11" key="1">
    <citation type="submission" date="2019-02" db="EMBL/GenBank/DDBJ databases">
        <title>Deep-cultivation of Planctomycetes and their phenomic and genomic characterization uncovers novel biology.</title>
        <authorList>
            <person name="Wiegand S."/>
            <person name="Jogler M."/>
            <person name="Boedeker C."/>
            <person name="Pinto D."/>
            <person name="Vollmers J."/>
            <person name="Rivas-Marin E."/>
            <person name="Kohn T."/>
            <person name="Peeters S.H."/>
            <person name="Heuer A."/>
            <person name="Rast P."/>
            <person name="Oberbeckmann S."/>
            <person name="Bunk B."/>
            <person name="Jeske O."/>
            <person name="Meyerdierks A."/>
            <person name="Storesund J.E."/>
            <person name="Kallscheuer N."/>
            <person name="Luecker S."/>
            <person name="Lage O.M."/>
            <person name="Pohl T."/>
            <person name="Merkel B.J."/>
            <person name="Hornburger P."/>
            <person name="Mueller R.-W."/>
            <person name="Bruemmer F."/>
            <person name="Labrenz M."/>
            <person name="Spormann A.M."/>
            <person name="Op den Camp H."/>
            <person name="Overmann J."/>
            <person name="Amann R."/>
            <person name="Jetten M.S.M."/>
            <person name="Mascher T."/>
            <person name="Medema M.H."/>
            <person name="Devos D.P."/>
            <person name="Kaster A.-K."/>
            <person name="Ovreas L."/>
            <person name="Rohde M."/>
            <person name="Galperin M.Y."/>
            <person name="Jogler C."/>
        </authorList>
    </citation>
    <scope>NUCLEOTIDE SEQUENCE [LARGE SCALE GENOMIC DNA]</scope>
    <source>
        <strain evidence="10 11">V6</strain>
    </source>
</reference>
<dbReference type="SMART" id="SM00448">
    <property type="entry name" value="REC"/>
    <property type="match status" value="2"/>
</dbReference>
<keyword evidence="6" id="KW-0902">Two-component regulatory system</keyword>
<dbReference type="Proteomes" id="UP000320722">
    <property type="component" value="Chromosome"/>
</dbReference>
<evidence type="ECO:0000256" key="6">
    <source>
        <dbReference type="ARBA" id="ARBA00023012"/>
    </source>
</evidence>
<dbReference type="PANTHER" id="PTHR45339">
    <property type="entry name" value="HYBRID SIGNAL TRANSDUCTION HISTIDINE KINASE J"/>
    <property type="match status" value="1"/>
</dbReference>
<dbReference type="PROSITE" id="PS50109">
    <property type="entry name" value="HIS_KIN"/>
    <property type="match status" value="1"/>
</dbReference>
<dbReference type="CDD" id="cd00082">
    <property type="entry name" value="HisKA"/>
    <property type="match status" value="1"/>
</dbReference>
<dbReference type="PRINTS" id="PR00344">
    <property type="entry name" value="BCTRLSENSOR"/>
</dbReference>
<dbReference type="CDD" id="cd00156">
    <property type="entry name" value="REC"/>
    <property type="match status" value="1"/>
</dbReference>
<feature type="domain" description="Response regulatory" evidence="9">
    <location>
        <begin position="24"/>
        <end position="140"/>
    </location>
</feature>
<dbReference type="InterPro" id="IPR011006">
    <property type="entry name" value="CheY-like_superfamily"/>
</dbReference>
<dbReference type="InterPro" id="IPR004358">
    <property type="entry name" value="Sig_transdc_His_kin-like_C"/>
</dbReference>
<dbReference type="Pfam" id="PF00072">
    <property type="entry name" value="Response_reg"/>
    <property type="match status" value="2"/>
</dbReference>
<dbReference type="EC" id="2.7.13.3" evidence="2"/>
<dbReference type="Pfam" id="PF00512">
    <property type="entry name" value="HisKA"/>
    <property type="match status" value="1"/>
</dbReference>
<dbReference type="Gene3D" id="1.10.287.130">
    <property type="match status" value="1"/>
</dbReference>
<comment type="catalytic activity">
    <reaction evidence="1">
        <text>ATP + protein L-histidine = ADP + protein N-phospho-L-histidine.</text>
        <dbReference type="EC" id="2.7.13.3"/>
    </reaction>
</comment>
<dbReference type="SMART" id="SM00388">
    <property type="entry name" value="HisKA"/>
    <property type="match status" value="1"/>
</dbReference>
<evidence type="ECO:0000313" key="11">
    <source>
        <dbReference type="Proteomes" id="UP000320722"/>
    </source>
</evidence>
<dbReference type="GO" id="GO:0000155">
    <property type="term" value="F:phosphorelay sensor kinase activity"/>
    <property type="evidence" value="ECO:0007669"/>
    <property type="project" value="InterPro"/>
</dbReference>
<dbReference type="InterPro" id="IPR036890">
    <property type="entry name" value="HATPase_C_sf"/>
</dbReference>
<evidence type="ECO:0000256" key="3">
    <source>
        <dbReference type="ARBA" id="ARBA00022553"/>
    </source>
</evidence>
<dbReference type="CDD" id="cd17546">
    <property type="entry name" value="REC_hyHK_CKI1_RcsC-like"/>
    <property type="match status" value="1"/>
</dbReference>
<sequence length="560" mass="62454">MFYTRRKIVPKAIENRNMKYRKSKVLIVDDSEVVRHILSKALTPEGYTIYSAIDGEDGWRKINELRPDIVLLDVEMPTRNGFDVLREVRENFKAEEIAVIMVTTQSDGKGIARAFEEGAFDYIPKPATESEIKARVRNAIRAIHLLREQKHLRQQAEAANQSKSAFLANMSHEIRTPMTAILGYTEILELEARTHQMPELFLDSLDTIRRNGGHLMELINDILDLSKIEAGKLDVESIACSPQTIVEEVMELVQVRAEAKGLKLETHFKFPLPAQIHSDPTRIRQILINLIGNAIKFTEVGTIRLETELLQAPYEEPQIQFTVVDQGIGMSEAQMTNLFRPFSQADSSTSRKYGGTGLGLTICKRLANILGGDISVESELNQGSRFSATVRTGSLAEIELLHELLDTNVISTTVAADNKTASVEAEFPLRGKHVLLAEDGPDNQKLISFILKKVGAEVSLAENGEEAYQAAIKEMERGSLFDVILMDMQMPILDGYSATRKVRDVGYTGPIISLTANAMEGDREKCLAVGCNNHITKPIDRRQLVEMISEISESSELCLS</sequence>
<feature type="modified residue" description="4-aspartylphosphate" evidence="7">
    <location>
        <position position="73"/>
    </location>
</feature>
<dbReference type="EMBL" id="CP036347">
    <property type="protein sequence ID" value="QDU06093.1"/>
    <property type="molecule type" value="Genomic_DNA"/>
</dbReference>
<evidence type="ECO:0000256" key="5">
    <source>
        <dbReference type="ARBA" id="ARBA00022777"/>
    </source>
</evidence>
<dbReference type="Gene3D" id="3.30.565.10">
    <property type="entry name" value="Histidine kinase-like ATPase, C-terminal domain"/>
    <property type="match status" value="1"/>
</dbReference>
<dbReference type="Pfam" id="PF02518">
    <property type="entry name" value="HATPase_c"/>
    <property type="match status" value="1"/>
</dbReference>
<keyword evidence="3 7" id="KW-0597">Phosphoprotein</keyword>
<proteinExistence type="predicted"/>
<feature type="domain" description="Response regulatory" evidence="9">
    <location>
        <begin position="433"/>
        <end position="552"/>
    </location>
</feature>
<feature type="modified residue" description="4-aspartylphosphate" evidence="7">
    <location>
        <position position="487"/>
    </location>
</feature>
<organism evidence="10 11">
    <name type="scientific">Gimesia chilikensis</name>
    <dbReference type="NCBI Taxonomy" id="2605989"/>
    <lineage>
        <taxon>Bacteria</taxon>
        <taxon>Pseudomonadati</taxon>
        <taxon>Planctomycetota</taxon>
        <taxon>Planctomycetia</taxon>
        <taxon>Planctomycetales</taxon>
        <taxon>Planctomycetaceae</taxon>
        <taxon>Gimesia</taxon>
    </lineage>
</organism>
<dbReference type="PANTHER" id="PTHR45339:SF1">
    <property type="entry name" value="HYBRID SIGNAL TRANSDUCTION HISTIDINE KINASE J"/>
    <property type="match status" value="1"/>
</dbReference>
<protein>
    <recommendedName>
        <fullName evidence="2">histidine kinase</fullName>
        <ecNumber evidence="2">2.7.13.3</ecNumber>
    </recommendedName>
</protein>
<gene>
    <name evidence="10" type="primary">luxQ_6</name>
    <name evidence="10" type="ORF">V6x_58390</name>
</gene>
<dbReference type="InterPro" id="IPR003661">
    <property type="entry name" value="HisK_dim/P_dom"/>
</dbReference>
<dbReference type="SMART" id="SM00387">
    <property type="entry name" value="HATPase_c"/>
    <property type="match status" value="1"/>
</dbReference>
<dbReference type="SUPFAM" id="SSF52172">
    <property type="entry name" value="CheY-like"/>
    <property type="match status" value="2"/>
</dbReference>
<evidence type="ECO:0000313" key="10">
    <source>
        <dbReference type="EMBL" id="QDU06093.1"/>
    </source>
</evidence>
<evidence type="ECO:0000259" key="9">
    <source>
        <dbReference type="PROSITE" id="PS50110"/>
    </source>
</evidence>
<dbReference type="InterPro" id="IPR001789">
    <property type="entry name" value="Sig_transdc_resp-reg_receiver"/>
</dbReference>
<dbReference type="SUPFAM" id="SSF55874">
    <property type="entry name" value="ATPase domain of HSP90 chaperone/DNA topoisomerase II/histidine kinase"/>
    <property type="match status" value="1"/>
</dbReference>
<dbReference type="InterPro" id="IPR005467">
    <property type="entry name" value="His_kinase_dom"/>
</dbReference>
<name>A0A517WLH5_9PLAN</name>
<dbReference type="FunFam" id="3.30.565.10:FF:000010">
    <property type="entry name" value="Sensor histidine kinase RcsC"/>
    <property type="match status" value="1"/>
</dbReference>
<dbReference type="PROSITE" id="PS50110">
    <property type="entry name" value="RESPONSE_REGULATORY"/>
    <property type="match status" value="2"/>
</dbReference>
<evidence type="ECO:0000256" key="1">
    <source>
        <dbReference type="ARBA" id="ARBA00000085"/>
    </source>
</evidence>
<evidence type="ECO:0000256" key="4">
    <source>
        <dbReference type="ARBA" id="ARBA00022679"/>
    </source>
</evidence>
<evidence type="ECO:0000259" key="8">
    <source>
        <dbReference type="PROSITE" id="PS50109"/>
    </source>
</evidence>
<feature type="domain" description="Histidine kinase" evidence="8">
    <location>
        <begin position="169"/>
        <end position="394"/>
    </location>
</feature>
<dbReference type="FunFam" id="1.10.287.130:FF:000001">
    <property type="entry name" value="Two-component sensor histidine kinase"/>
    <property type="match status" value="1"/>
</dbReference>
<dbReference type="InterPro" id="IPR003594">
    <property type="entry name" value="HATPase_dom"/>
</dbReference>
<dbReference type="CDD" id="cd16922">
    <property type="entry name" value="HATPase_EvgS-ArcB-TorS-like"/>
    <property type="match status" value="1"/>
</dbReference>
<dbReference type="Gene3D" id="3.40.50.2300">
    <property type="match status" value="2"/>
</dbReference>
<keyword evidence="5 10" id="KW-0418">Kinase</keyword>
<evidence type="ECO:0000256" key="7">
    <source>
        <dbReference type="PROSITE-ProRule" id="PRU00169"/>
    </source>
</evidence>
<dbReference type="AlphaFoldDB" id="A0A517WLH5"/>
<keyword evidence="4 10" id="KW-0808">Transferase</keyword>